<name>A0A2I0LFB8_PUNGR</name>
<dbReference type="Proteomes" id="UP000233551">
    <property type="component" value="Unassembled WGS sequence"/>
</dbReference>
<reference evidence="2 3" key="1">
    <citation type="submission" date="2017-11" db="EMBL/GenBank/DDBJ databases">
        <title>De-novo sequencing of pomegranate (Punica granatum L.) genome.</title>
        <authorList>
            <person name="Akparov Z."/>
            <person name="Amiraslanov A."/>
            <person name="Hajiyeva S."/>
            <person name="Abbasov M."/>
            <person name="Kaur K."/>
            <person name="Hamwieh A."/>
            <person name="Solovyev V."/>
            <person name="Salamov A."/>
            <person name="Braich B."/>
            <person name="Kosarev P."/>
            <person name="Mahmoud A."/>
            <person name="Hajiyev E."/>
            <person name="Babayeva S."/>
            <person name="Izzatullayeva V."/>
            <person name="Mammadov A."/>
            <person name="Mammadov A."/>
            <person name="Sharifova S."/>
            <person name="Ojaghi J."/>
            <person name="Eynullazada K."/>
            <person name="Bayramov B."/>
            <person name="Abdulazimova A."/>
            <person name="Shahmuradov I."/>
        </authorList>
    </citation>
    <scope>NUCLEOTIDE SEQUENCE [LARGE SCALE GENOMIC DNA]</scope>
    <source>
        <strain evidence="3">cv. AG2017</strain>
        <tissue evidence="2">Leaf</tissue>
    </source>
</reference>
<evidence type="ECO:0000313" key="2">
    <source>
        <dbReference type="EMBL" id="PKI79382.1"/>
    </source>
</evidence>
<dbReference type="PANTHER" id="PTHR32108">
    <property type="entry name" value="DNA-DIRECTED RNA POLYMERASE SUBUNIT ALPHA"/>
    <property type="match status" value="1"/>
</dbReference>
<evidence type="ECO:0000313" key="3">
    <source>
        <dbReference type="Proteomes" id="UP000233551"/>
    </source>
</evidence>
<comment type="caution">
    <text evidence="2">The sequence shown here is derived from an EMBL/GenBank/DDBJ whole genome shotgun (WGS) entry which is preliminary data.</text>
</comment>
<gene>
    <name evidence="2" type="ORF">CRG98_000228</name>
</gene>
<proteinExistence type="predicted"/>
<sequence>MPATAIGVFFQVLCGDAPTLLELSTMEMTEDQGFEAYVVKWRARAAKHPLKPMPHLRCIINNNSQRSKFTIPPRQLPFRRRSGSNTPIIMLLLLLRFNKVGPRLQEPLSRCNGLRLRRTNRASQHKRGVNSSHPCRLRSPTYTGNSLQDQSRCCEYHQGAPGHPTDNCWKLREKIQQMIDDKQLTFNAVKPPNVQSNPLPDHGLSSGPSINMISVCAIGEYETGQEAPASFVIEYIPVEIGAGYVGFDATPAPFVIEVPAREPYQDSKAANKGKALAVPKVAPEASSIPQKKVIEEKAEAFMKIIMASEYKDGRVPKIEESLRRLENRQLTAVELTEEINVGTEKEPRILKIGMIEFLTDYQEVFAWSYVDMPSLDPSIVKHFLPLDTERFPPKR</sequence>
<feature type="region of interest" description="Disordered" evidence="1">
    <location>
        <begin position="121"/>
        <end position="140"/>
    </location>
</feature>
<organism evidence="2 3">
    <name type="scientific">Punica granatum</name>
    <name type="common">Pomegranate</name>
    <dbReference type="NCBI Taxonomy" id="22663"/>
    <lineage>
        <taxon>Eukaryota</taxon>
        <taxon>Viridiplantae</taxon>
        <taxon>Streptophyta</taxon>
        <taxon>Embryophyta</taxon>
        <taxon>Tracheophyta</taxon>
        <taxon>Spermatophyta</taxon>
        <taxon>Magnoliopsida</taxon>
        <taxon>eudicotyledons</taxon>
        <taxon>Gunneridae</taxon>
        <taxon>Pentapetalae</taxon>
        <taxon>rosids</taxon>
        <taxon>malvids</taxon>
        <taxon>Myrtales</taxon>
        <taxon>Lythraceae</taxon>
        <taxon>Punica</taxon>
    </lineage>
</organism>
<keyword evidence="3" id="KW-1185">Reference proteome</keyword>
<dbReference type="AlphaFoldDB" id="A0A2I0LFB8"/>
<protein>
    <submittedName>
        <fullName evidence="2">Uncharacterized protein</fullName>
    </submittedName>
</protein>
<evidence type="ECO:0000256" key="1">
    <source>
        <dbReference type="SAM" id="MobiDB-lite"/>
    </source>
</evidence>
<dbReference type="EMBL" id="PGOL01000007">
    <property type="protein sequence ID" value="PKI79382.1"/>
    <property type="molecule type" value="Genomic_DNA"/>
</dbReference>
<accession>A0A2I0LFB8</accession>